<evidence type="ECO:0000313" key="2">
    <source>
        <dbReference type="EMBL" id="EEN67558.1"/>
    </source>
</evidence>
<feature type="compositionally biased region" description="Basic and acidic residues" evidence="1">
    <location>
        <begin position="387"/>
        <end position="426"/>
    </location>
</feature>
<protein>
    <submittedName>
        <fullName evidence="2">Uncharacterized protein</fullName>
    </submittedName>
</protein>
<feature type="compositionally biased region" description="Basic and acidic residues" evidence="1">
    <location>
        <begin position="316"/>
        <end position="329"/>
    </location>
</feature>
<organism>
    <name type="scientific">Branchiostoma floridae</name>
    <name type="common">Florida lancelet</name>
    <name type="synonym">Amphioxus</name>
    <dbReference type="NCBI Taxonomy" id="7739"/>
    <lineage>
        <taxon>Eukaryota</taxon>
        <taxon>Metazoa</taxon>
        <taxon>Chordata</taxon>
        <taxon>Cephalochordata</taxon>
        <taxon>Leptocardii</taxon>
        <taxon>Amphioxiformes</taxon>
        <taxon>Branchiostomatidae</taxon>
        <taxon>Branchiostoma</taxon>
    </lineage>
</organism>
<evidence type="ECO:0000256" key="1">
    <source>
        <dbReference type="SAM" id="MobiDB-lite"/>
    </source>
</evidence>
<dbReference type="AlphaFoldDB" id="C3XXU8"/>
<dbReference type="EMBL" id="GG666471">
    <property type="protein sequence ID" value="EEN67558.1"/>
    <property type="molecule type" value="Genomic_DNA"/>
</dbReference>
<name>C3XXU8_BRAFL</name>
<dbReference type="InParanoid" id="C3XXU8"/>
<sequence>MDDYRIDFVSLNESVKKMRLRTRLLEERGVKLPKAPSQRPAAVAAPVPLSVSEGDVVARQGPLSQPGAKDTSSSTPVLVDTQNAPSQVPNKWTSAPTVRAKTSQLPSKMAEGLQKHELLEMTVELLCSAAIKGACRELHNEMISSKDQNVSKIRYPEELEHTSQQEGVEEKDEELEMSVGFLCSTAIGGGCRQLLGDIIPSGDHELQNADRNLDELEPVIQEKEVEEKKDNDLEMTVELLCSAAMRGACRQLLGDLIPSGDHELKNTDRALEELEPALQQKEVEDKKEEELERAEKTEDDLHLMKEPEQNSPKEIPSGDHELENTDLDKLQPALQQRAVEKIEKIEGDPELERAVQLLSSTAILDAYTDLYEKMALSPDTELEEDNLEKQERSGLQQEKADPALHQERDECSLQEEKTEDGLHLQEPELNSPKDILQNKSTAKKTWKARGKRVMRRLGRAFRVLTSCCRPSVAP</sequence>
<feature type="compositionally biased region" description="Polar residues" evidence="1">
    <location>
        <begin position="70"/>
        <end position="105"/>
    </location>
</feature>
<feature type="compositionally biased region" description="Basic and acidic residues" evidence="1">
    <location>
        <begin position="282"/>
        <end position="308"/>
    </location>
</feature>
<reference evidence="2" key="1">
    <citation type="journal article" date="2008" name="Nature">
        <title>The amphioxus genome and the evolution of the chordate karyotype.</title>
        <authorList>
            <consortium name="US DOE Joint Genome Institute (JGI-PGF)"/>
            <person name="Putnam N.H."/>
            <person name="Butts T."/>
            <person name="Ferrier D.E.K."/>
            <person name="Furlong R.F."/>
            <person name="Hellsten U."/>
            <person name="Kawashima T."/>
            <person name="Robinson-Rechavi M."/>
            <person name="Shoguchi E."/>
            <person name="Terry A."/>
            <person name="Yu J.-K."/>
            <person name="Benito-Gutierrez E.L."/>
            <person name="Dubchak I."/>
            <person name="Garcia-Fernandez J."/>
            <person name="Gibson-Brown J.J."/>
            <person name="Grigoriev I.V."/>
            <person name="Horton A.C."/>
            <person name="de Jong P.J."/>
            <person name="Jurka J."/>
            <person name="Kapitonov V.V."/>
            <person name="Kohara Y."/>
            <person name="Kuroki Y."/>
            <person name="Lindquist E."/>
            <person name="Lucas S."/>
            <person name="Osoegawa K."/>
            <person name="Pennacchio L.A."/>
            <person name="Salamov A.A."/>
            <person name="Satou Y."/>
            <person name="Sauka-Spengler T."/>
            <person name="Schmutz J."/>
            <person name="Shin-I T."/>
            <person name="Toyoda A."/>
            <person name="Bronner-Fraser M."/>
            <person name="Fujiyama A."/>
            <person name="Holland L.Z."/>
            <person name="Holland P.W.H."/>
            <person name="Satoh N."/>
            <person name="Rokhsar D.S."/>
        </authorList>
    </citation>
    <scope>NUCLEOTIDE SEQUENCE [LARGE SCALE GENOMIC DNA]</scope>
    <source>
        <strain evidence="2">S238N-H82</strain>
        <tissue evidence="2">Testes</tissue>
    </source>
</reference>
<feature type="region of interest" description="Disordered" evidence="1">
    <location>
        <begin position="282"/>
        <end position="330"/>
    </location>
</feature>
<feature type="region of interest" description="Disordered" evidence="1">
    <location>
        <begin position="59"/>
        <end position="105"/>
    </location>
</feature>
<accession>C3XXU8</accession>
<feature type="region of interest" description="Disordered" evidence="1">
    <location>
        <begin position="381"/>
        <end position="443"/>
    </location>
</feature>
<proteinExistence type="predicted"/>
<gene>
    <name evidence="2" type="ORF">BRAFLDRAFT_63813</name>
</gene>